<keyword evidence="5 8" id="KW-0472">Membrane</keyword>
<feature type="transmembrane region" description="Helical" evidence="8">
    <location>
        <begin position="87"/>
        <end position="105"/>
    </location>
</feature>
<feature type="transmembrane region" description="Helical" evidence="8">
    <location>
        <begin position="295"/>
        <end position="322"/>
    </location>
</feature>
<feature type="transmembrane region" description="Helical" evidence="8">
    <location>
        <begin position="219"/>
        <end position="243"/>
    </location>
</feature>
<keyword evidence="4 8" id="KW-1133">Transmembrane helix</keyword>
<feature type="transmembrane region" description="Helical" evidence="8">
    <location>
        <begin position="26"/>
        <end position="43"/>
    </location>
</feature>
<evidence type="ECO:0000256" key="6">
    <source>
        <dbReference type="ARBA" id="ARBA00023180"/>
    </source>
</evidence>
<keyword evidence="6" id="KW-0325">Glycoprotein</keyword>
<dbReference type="Gene3D" id="1.20.1250.20">
    <property type="entry name" value="MFS general substrate transporter like domains"/>
    <property type="match status" value="2"/>
</dbReference>
<feature type="transmembrane region" description="Helical" evidence="8">
    <location>
        <begin position="399"/>
        <end position="419"/>
    </location>
</feature>
<evidence type="ECO:0000256" key="8">
    <source>
        <dbReference type="SAM" id="Phobius"/>
    </source>
</evidence>
<dbReference type="SUPFAM" id="SSF103473">
    <property type="entry name" value="MFS general substrate transporter"/>
    <property type="match status" value="1"/>
</dbReference>
<comment type="subcellular location">
    <subcellularLocation>
        <location evidence="1">Membrane</location>
        <topology evidence="1">Multi-pass membrane protein</topology>
    </subcellularLocation>
</comment>
<organism evidence="9 10">
    <name type="scientific">Microcaecilia unicolor</name>
    <dbReference type="NCBI Taxonomy" id="1415580"/>
    <lineage>
        <taxon>Eukaryota</taxon>
        <taxon>Metazoa</taxon>
        <taxon>Chordata</taxon>
        <taxon>Craniata</taxon>
        <taxon>Vertebrata</taxon>
        <taxon>Euteleostomi</taxon>
        <taxon>Amphibia</taxon>
        <taxon>Gymnophiona</taxon>
        <taxon>Siphonopidae</taxon>
        <taxon>Microcaecilia</taxon>
    </lineage>
</organism>
<dbReference type="Pfam" id="PF05978">
    <property type="entry name" value="UNC-93"/>
    <property type="match status" value="1"/>
</dbReference>
<dbReference type="AlphaFoldDB" id="A0A6P7XH99"/>
<keyword evidence="9" id="KW-1185">Reference proteome</keyword>
<dbReference type="GO" id="GO:0016020">
    <property type="term" value="C:membrane"/>
    <property type="evidence" value="ECO:0007669"/>
    <property type="project" value="UniProtKB-SubCell"/>
</dbReference>
<dbReference type="PANTHER" id="PTHR19444">
    <property type="entry name" value="UNC-93 RELATED"/>
    <property type="match status" value="1"/>
</dbReference>
<dbReference type="InParanoid" id="A0A6P7XH99"/>
<dbReference type="FunCoup" id="A0A6P7XH99">
    <property type="interactions" value="747"/>
</dbReference>
<reference evidence="10" key="1">
    <citation type="submission" date="2025-08" db="UniProtKB">
        <authorList>
            <consortium name="RefSeq"/>
        </authorList>
    </citation>
    <scope>IDENTIFICATION</scope>
</reference>
<feature type="transmembrane region" description="Helical" evidence="8">
    <location>
        <begin position="334"/>
        <end position="354"/>
    </location>
</feature>
<evidence type="ECO:0000256" key="3">
    <source>
        <dbReference type="ARBA" id="ARBA00022692"/>
    </source>
</evidence>
<evidence type="ECO:0000256" key="4">
    <source>
        <dbReference type="ARBA" id="ARBA00022989"/>
    </source>
</evidence>
<dbReference type="RefSeq" id="XP_030051818.1">
    <property type="nucleotide sequence ID" value="XM_030195958.1"/>
</dbReference>
<protein>
    <recommendedName>
        <fullName evidence="7">Protein unc-93 homolog A</fullName>
    </recommendedName>
</protein>
<sequence length="473" mass="52045">MKCLPKSTRLMHQICTFFKEQHLKDVIVVSIGFLLLFTAYGGLQNLQSSLNVEEGLGVLSLSIIYGTLLLSSMFLPPIIIKTIGCKWAIVAAMCCYITYTVGNFYPSRYTLIPTAFILGLGGGPLWTSKSTYLTVIGNKYAEKAGKLGKDIVNQYFGIFFLIFQLSGVFGNLISSLIFGHNSTKVEILNSSAYAHCGAGDCPGAFTSNNSTESHHPAKILVYTLLAVYTGCGILAVALTAIFLGGQTTEDKNQSFCTTFLATFYHLRDKRQCLLIPLTMFVGLEVAFISSEYTKSYITCVLGIQFVGYVMICFGMSTSLCSLFFGKISQYTGRIALLTLAAAINIACIVALLLWKPLPNQFALFFVFSSLWGIADAIWQTQVNALYGVLFSEHKEAAFANYRLWNSLGFLIAFAYSNFLCVYVKLYVVLSMLIAGIGLYGIVECLECTKKPSTAFEAENKENTNLPEDEQTKL</sequence>
<dbReference type="CDD" id="cd17406">
    <property type="entry name" value="MFS_unc93A_like"/>
    <property type="match status" value="1"/>
</dbReference>
<dbReference type="KEGG" id="muo:115465472"/>
<dbReference type="FunFam" id="1.20.1250.20:FF:000290">
    <property type="entry name" value="Unc-93 homolog A"/>
    <property type="match status" value="1"/>
</dbReference>
<evidence type="ECO:0000256" key="1">
    <source>
        <dbReference type="ARBA" id="ARBA00004141"/>
    </source>
</evidence>
<dbReference type="InterPro" id="IPR036259">
    <property type="entry name" value="MFS_trans_sf"/>
</dbReference>
<dbReference type="Proteomes" id="UP000515156">
    <property type="component" value="Chromosome 3"/>
</dbReference>
<evidence type="ECO:0000256" key="2">
    <source>
        <dbReference type="ARBA" id="ARBA00009172"/>
    </source>
</evidence>
<feature type="transmembrane region" description="Helical" evidence="8">
    <location>
        <begin position="55"/>
        <end position="75"/>
    </location>
</feature>
<feature type="transmembrane region" description="Helical" evidence="8">
    <location>
        <begin position="155"/>
        <end position="178"/>
    </location>
</feature>
<dbReference type="GeneID" id="115465472"/>
<evidence type="ECO:0000256" key="5">
    <source>
        <dbReference type="ARBA" id="ARBA00023136"/>
    </source>
</evidence>
<gene>
    <name evidence="10" type="primary">LOC115465472</name>
</gene>
<evidence type="ECO:0000313" key="9">
    <source>
        <dbReference type="Proteomes" id="UP000515156"/>
    </source>
</evidence>
<dbReference type="InterPro" id="IPR010291">
    <property type="entry name" value="Ion_channel_UNC-93"/>
</dbReference>
<proteinExistence type="inferred from homology"/>
<accession>A0A6P7XH99</accession>
<feature type="transmembrane region" description="Helical" evidence="8">
    <location>
        <begin position="272"/>
        <end position="289"/>
    </location>
</feature>
<evidence type="ECO:0000313" key="10">
    <source>
        <dbReference type="RefSeq" id="XP_030051818.1"/>
    </source>
</evidence>
<keyword evidence="3 8" id="KW-0812">Transmembrane</keyword>
<dbReference type="OrthoDB" id="78663at2759"/>
<comment type="similarity">
    <text evidence="2">Belongs to the unc-93 family.</text>
</comment>
<dbReference type="PANTHER" id="PTHR19444:SF13">
    <property type="entry name" value="PROTEIN UNC-93 HOMOLOG A"/>
    <property type="match status" value="1"/>
</dbReference>
<feature type="transmembrane region" description="Helical" evidence="8">
    <location>
        <begin position="111"/>
        <end position="135"/>
    </location>
</feature>
<dbReference type="InterPro" id="IPR051951">
    <property type="entry name" value="UNC-93_regulatory"/>
</dbReference>
<evidence type="ECO:0000256" key="7">
    <source>
        <dbReference type="ARBA" id="ARBA00040854"/>
    </source>
</evidence>
<name>A0A6P7XH99_9AMPH</name>